<accession>A0A1E3X8I6</accession>
<evidence type="ECO:0000259" key="7">
    <source>
        <dbReference type="Pfam" id="PF25989"/>
    </source>
</evidence>
<dbReference type="InterPro" id="IPR058625">
    <property type="entry name" value="MdtA-like_BSH"/>
</dbReference>
<gene>
    <name evidence="8" type="ORF">SCARUB_02937</name>
</gene>
<keyword evidence="4" id="KW-0472">Membrane</keyword>
<dbReference type="Gene3D" id="6.10.140.1990">
    <property type="match status" value="1"/>
</dbReference>
<comment type="similarity">
    <text evidence="1">Belongs to the membrane fusion protein (MFP) (TC 8.A.1) family.</text>
</comment>
<name>A0A1E3X8I6_9BACT</name>
<dbReference type="GO" id="GO:0030313">
    <property type="term" value="C:cell envelope"/>
    <property type="evidence" value="ECO:0007669"/>
    <property type="project" value="UniProtKB-SubCell"/>
</dbReference>
<sequence length="405" mass="45192">MPEKDIKFSKTILIISGILIFFAGGIIATLISPLGYHTQSTGQIDGPGGEENKVSHVHVQNPIRQTIHRSILLPGDILPWQQATLFSKVSGYLEEIQFDKGDWVKEGDVIARIAVPELENELEKKQAELTQCDAEVVRAQAEFKLRKTIHNRLVKVQAESKDMVSQEQVDEAEGNLEVARAELALAKSRTDVALSKIERTKTFLNYALIKAPFSGVITNRWVDPGALIQVATTSQEEKASLVHLMDMNTIRVQVHVPEPDTPFIKMGKRARLTIDELPGKVFESDISRFSWALARGTRTMLVEIDFTNDRHFLRPGMFAKVNIELEAHDNAMTILAEALIMEKKKKYVYIVKEDKVKKVLVKTGFDDGIIVEILDGLNVDDKVIIAGKQMVSEGEVVIASELKGS</sequence>
<keyword evidence="4" id="KW-1133">Transmembrane helix</keyword>
<reference evidence="8 9" key="1">
    <citation type="submission" date="2016-07" db="EMBL/GenBank/DDBJ databases">
        <title>Draft genome of Scalindua rubra, obtained from a brine-seawater interface in the Red Sea, sheds light on salt adaptation in anammox bacteria.</title>
        <authorList>
            <person name="Speth D.R."/>
            <person name="Lagkouvardos I."/>
            <person name="Wang Y."/>
            <person name="Qian P.-Y."/>
            <person name="Dutilh B.E."/>
            <person name="Jetten M.S."/>
        </authorList>
    </citation>
    <scope>NUCLEOTIDE SEQUENCE [LARGE SCALE GENOMIC DNA]</scope>
    <source>
        <strain evidence="8">BSI-1</strain>
    </source>
</reference>
<dbReference type="Proteomes" id="UP000094056">
    <property type="component" value="Unassembled WGS sequence"/>
</dbReference>
<keyword evidence="2 3" id="KW-0175">Coiled coil</keyword>
<evidence type="ECO:0000256" key="1">
    <source>
        <dbReference type="ARBA" id="ARBA00009477"/>
    </source>
</evidence>
<dbReference type="Pfam" id="PF25989">
    <property type="entry name" value="YknX_C"/>
    <property type="match status" value="1"/>
</dbReference>
<comment type="caution">
    <text evidence="8">The sequence shown here is derived from an EMBL/GenBank/DDBJ whole genome shotgun (WGS) entry which is preliminary data.</text>
</comment>
<dbReference type="EMBL" id="MAYW01000086">
    <property type="protein sequence ID" value="ODS31928.1"/>
    <property type="molecule type" value="Genomic_DNA"/>
</dbReference>
<dbReference type="SUPFAM" id="SSF111369">
    <property type="entry name" value="HlyD-like secretion proteins"/>
    <property type="match status" value="1"/>
</dbReference>
<dbReference type="GO" id="GO:0015562">
    <property type="term" value="F:efflux transmembrane transporter activity"/>
    <property type="evidence" value="ECO:0007669"/>
    <property type="project" value="TreeGrafter"/>
</dbReference>
<dbReference type="Gene3D" id="2.40.30.170">
    <property type="match status" value="1"/>
</dbReference>
<dbReference type="Gene3D" id="2.40.420.20">
    <property type="match status" value="1"/>
</dbReference>
<organism evidence="8 9">
    <name type="scientific">Candidatus Scalindua rubra</name>
    <dbReference type="NCBI Taxonomy" id="1872076"/>
    <lineage>
        <taxon>Bacteria</taxon>
        <taxon>Pseudomonadati</taxon>
        <taxon>Planctomycetota</taxon>
        <taxon>Candidatus Brocadiia</taxon>
        <taxon>Candidatus Brocadiales</taxon>
        <taxon>Candidatus Scalinduaceae</taxon>
        <taxon>Candidatus Scalindua</taxon>
    </lineage>
</organism>
<evidence type="ECO:0000313" key="9">
    <source>
        <dbReference type="Proteomes" id="UP000094056"/>
    </source>
</evidence>
<dbReference type="PANTHER" id="PTHR30469">
    <property type="entry name" value="MULTIDRUG RESISTANCE PROTEIN MDTA"/>
    <property type="match status" value="1"/>
</dbReference>
<dbReference type="InterPro" id="IPR058792">
    <property type="entry name" value="Beta-barrel_RND_2"/>
</dbReference>
<dbReference type="Pfam" id="PF25917">
    <property type="entry name" value="BSH_RND"/>
    <property type="match status" value="1"/>
</dbReference>
<dbReference type="AlphaFoldDB" id="A0A1E3X8I6"/>
<evidence type="ECO:0000256" key="3">
    <source>
        <dbReference type="SAM" id="Coils"/>
    </source>
</evidence>
<dbReference type="PANTHER" id="PTHR30469:SF37">
    <property type="entry name" value="RAGD PROTEIN"/>
    <property type="match status" value="1"/>
</dbReference>
<dbReference type="FunFam" id="2.40.30.170:FF:000010">
    <property type="entry name" value="Efflux RND transporter periplasmic adaptor subunit"/>
    <property type="match status" value="1"/>
</dbReference>
<dbReference type="Gene3D" id="2.40.50.100">
    <property type="match status" value="1"/>
</dbReference>
<dbReference type="InterPro" id="IPR058637">
    <property type="entry name" value="YknX-like_C"/>
</dbReference>
<dbReference type="InterPro" id="IPR006143">
    <property type="entry name" value="RND_pump_MFP"/>
</dbReference>
<protein>
    <submittedName>
        <fullName evidence="8">Putative transporter protein</fullName>
    </submittedName>
</protein>
<evidence type="ECO:0000259" key="5">
    <source>
        <dbReference type="Pfam" id="PF25917"/>
    </source>
</evidence>
<evidence type="ECO:0000256" key="4">
    <source>
        <dbReference type="SAM" id="Phobius"/>
    </source>
</evidence>
<dbReference type="InterPro" id="IPR030190">
    <property type="entry name" value="MacA_alpha-hairpin_sf"/>
</dbReference>
<evidence type="ECO:0000259" key="6">
    <source>
        <dbReference type="Pfam" id="PF25954"/>
    </source>
</evidence>
<keyword evidence="4" id="KW-0812">Transmembrane</keyword>
<feature type="domain" description="CusB-like beta-barrel" evidence="6">
    <location>
        <begin position="252"/>
        <end position="324"/>
    </location>
</feature>
<dbReference type="GO" id="GO:0019898">
    <property type="term" value="C:extrinsic component of membrane"/>
    <property type="evidence" value="ECO:0007669"/>
    <property type="project" value="InterPro"/>
</dbReference>
<feature type="coiled-coil region" evidence="3">
    <location>
        <begin position="115"/>
        <end position="142"/>
    </location>
</feature>
<dbReference type="GO" id="GO:1990281">
    <property type="term" value="C:efflux pump complex"/>
    <property type="evidence" value="ECO:0007669"/>
    <property type="project" value="TreeGrafter"/>
</dbReference>
<dbReference type="NCBIfam" id="TIGR01730">
    <property type="entry name" value="RND_mfp"/>
    <property type="match status" value="1"/>
</dbReference>
<evidence type="ECO:0000313" key="8">
    <source>
        <dbReference type="EMBL" id="ODS31928.1"/>
    </source>
</evidence>
<dbReference type="Pfam" id="PF25954">
    <property type="entry name" value="Beta-barrel_RND_2"/>
    <property type="match status" value="1"/>
</dbReference>
<dbReference type="GO" id="GO:1990195">
    <property type="term" value="C:macrolide transmembrane transporter complex"/>
    <property type="evidence" value="ECO:0007669"/>
    <property type="project" value="InterPro"/>
</dbReference>
<proteinExistence type="inferred from homology"/>
<feature type="domain" description="Multidrug resistance protein MdtA-like barrel-sandwich hybrid" evidence="5">
    <location>
        <begin position="82"/>
        <end position="234"/>
    </location>
</feature>
<feature type="domain" description="YknX-like C-terminal permuted SH3-like" evidence="7">
    <location>
        <begin position="336"/>
        <end position="397"/>
    </location>
</feature>
<feature type="transmembrane region" description="Helical" evidence="4">
    <location>
        <begin position="12"/>
        <end position="36"/>
    </location>
</feature>
<dbReference type="GO" id="GO:1990961">
    <property type="term" value="P:xenobiotic detoxification by transmembrane export across the plasma membrane"/>
    <property type="evidence" value="ECO:0007669"/>
    <property type="project" value="InterPro"/>
</dbReference>
<evidence type="ECO:0000256" key="2">
    <source>
        <dbReference type="ARBA" id="ARBA00023054"/>
    </source>
</evidence>